<protein>
    <submittedName>
        <fullName evidence="1">2-(3-amino-3-carboxypropyl)histidine synthase subunit 2</fullName>
    </submittedName>
</protein>
<gene>
    <name evidence="1" type="ORF">CLIB1444_07S01706</name>
</gene>
<proteinExistence type="predicted"/>
<name>A0ACA9Y9N3_9ASCO</name>
<evidence type="ECO:0000313" key="2">
    <source>
        <dbReference type="Proteomes" id="UP001152531"/>
    </source>
</evidence>
<dbReference type="EMBL" id="CALSDN010000007">
    <property type="protein sequence ID" value="CAH6721754.1"/>
    <property type="molecule type" value="Genomic_DNA"/>
</dbReference>
<organism evidence="1 2">
    <name type="scientific">[Candida] jaroonii</name>
    <dbReference type="NCBI Taxonomy" id="467808"/>
    <lineage>
        <taxon>Eukaryota</taxon>
        <taxon>Fungi</taxon>
        <taxon>Dikarya</taxon>
        <taxon>Ascomycota</taxon>
        <taxon>Saccharomycotina</taxon>
        <taxon>Pichiomycetes</taxon>
        <taxon>Debaryomycetaceae</taxon>
        <taxon>Yamadazyma</taxon>
    </lineage>
</organism>
<evidence type="ECO:0000313" key="1">
    <source>
        <dbReference type="EMBL" id="CAH6721754.1"/>
    </source>
</evidence>
<sequence>MEAVAPSLSTYQDESTFTFDKVVEQEVSYKHLSRNPFDKNLLPELMRKYYNIDDIVDYIKSKPHCKRVTLQFPDHLVGDSTLVATEISKKLGKSEQQQVEIGCGGCGCNKESDKTCNNIKPKAEEDQSVWILADTSYSPCCVDEVAAEHIGGQMVIHFGDACLNPVDKLEVGYVFGKPDIDLDVVIEKFQASFSEQDQVILMADAPHSYILKNLKERLTQHNIAYGDISSQAFPRAKIIGYTPDPAPSFQLLNRSFHGLSDDSEETLGQYKLFHIGVPETPRLLKLTTIFESVVLYDAEAENTITGPFPNLMRRYKHMLMAKSAGTIGLLVNTLSLSNTKTLLNGLKEKIKTSGKKHYMFVVGKPNVAKLANFEAIDTWCILGCDQQGIIIDQYNEYYKPIITPFELLLALNEELSWSGKWETDFKKLVEDLGEEDNNEPAEYNDEPVFNPITGQLTSNSRPLRRQEYLQISNEGNDGNNTESNESSLVKKFSTDVVIRDTVSTAAISLQDRTWKGLGTDYDEEEYNSEGALVEEGTAGIARSYQFDVSNREE</sequence>
<dbReference type="Proteomes" id="UP001152531">
    <property type="component" value="Unassembled WGS sequence"/>
</dbReference>
<reference evidence="1" key="1">
    <citation type="submission" date="2022-06" db="EMBL/GenBank/DDBJ databases">
        <authorList>
            <person name="Legras J.-L."/>
            <person name="Devillers H."/>
            <person name="Grondin C."/>
        </authorList>
    </citation>
    <scope>NUCLEOTIDE SEQUENCE</scope>
    <source>
        <strain evidence="1">CLIB 1444</strain>
    </source>
</reference>
<comment type="caution">
    <text evidence="1">The sequence shown here is derived from an EMBL/GenBank/DDBJ whole genome shotgun (WGS) entry which is preliminary data.</text>
</comment>
<accession>A0ACA9Y9N3</accession>
<keyword evidence="2" id="KW-1185">Reference proteome</keyword>